<sequence length="1042" mass="114434">MSIYKSAVNNPIKTTLVFVAVMIFGLYSLSRLPIDFYPKMDLPMISVVTTYSGANAADVETNVTKPLEDALNSIQGLKELTSTSQDNSSIITLQFEWGVNLDESMNDIRGAIDMALSRLPDGVERPSVVKFSTSSMPILMYTITANESYPGLSKLITEKIINPLNRVDGIGSAAMTGDPKRKIYIDIDPNRLDAYHISLEQIGNAIAAENLNMPSGNIKMGATDYQLRVEGEFKESNQVKNIVVGTSAGTPIYLRDVAQVRDTLKDVTLEQKTNGKNSIQLYVMKRSGANTVAVGRDVKKMLEEIKPTLPPDIQIHEIFDSSTFIKGSVSNLSDTLLFALLFVAGVVFFFLGRWRATIIILLTIPISLVSALIYLAVTDNSLNIISLASMSMAIGMVVDDAIVVLENITKHIERGSSPREAAIYATNEVWLAVIMATLVVVAVFMPLTFVSGITGVIFNQLGWIVSITVAVSTVAAVTITPMLAARFMKEREKKENPKKYSYDATIGKWLDNLDHWYERVLHWALQNKLKVILGSAAIFIGSLFLAPLVATDFMSQNDESRLTIKAELAPGTRMEISAQTARKIEKVLQQKVPEVELISTSCGADDQGGMSSIFLGSASSNTINMTLKLKPIEQRKRSDVQISESIRPELAKFPEIVNYQITRSDLATGSSTFDIEVYGYDFASTNMLAQQIKNSVTGLKGVRDVQISRKEDRPELEVVLDREKLALNGLNSATVSNAIRNRMSGLTASKFREDGDEFDIIVRLQEQYRNSVNLLEEVSVPTPSGKFVKLKEIGTVKEYWSPPNIEHKRKQRIVTVSITPVDVSLTDLAADVKDKLAKLNIPSDVQIVLGGVYKDQQESYQNLGLLALLVLLLVFIVMASQFESFSKPFAIMFSIPFAFTGVIIALLLTGTTLSVVALLGAVLLIGIVVKNGIVLIDFVNLLRDRGLPLNEAIAAGGRSRLRPVLMTASATFLGMVPMALSVGDGAETWTPMGITVIGGLVFSTVVTMIIVPVMYALFSRRGERDKEGLVRKQFHFMDENNK</sequence>
<evidence type="ECO:0000313" key="2">
    <source>
        <dbReference type="EMBL" id="GAT61868.1"/>
    </source>
</evidence>
<reference evidence="3" key="2">
    <citation type="journal article" date="2017" name="Genome Announc.">
        <title>Draft genome sequence of Paludibacter jiangxiensis NM7(T), a propionate-producing fermentative bacterium.</title>
        <authorList>
            <person name="Qiu Y.-L."/>
            <person name="Tourlousse D.M."/>
            <person name="Matsuura N."/>
            <person name="Ohashi A."/>
            <person name="Sekiguchi Y."/>
        </authorList>
    </citation>
    <scope>NUCLEOTIDE SEQUENCE [LARGE SCALE GENOMIC DNA]</scope>
    <source>
        <strain evidence="3">NM7</strain>
    </source>
</reference>
<feature type="transmembrane region" description="Helical" evidence="1">
    <location>
        <begin position="863"/>
        <end position="882"/>
    </location>
</feature>
<dbReference type="SUPFAM" id="SSF82714">
    <property type="entry name" value="Multidrug efflux transporter AcrB TolC docking domain, DN and DC subdomains"/>
    <property type="match status" value="2"/>
</dbReference>
<dbReference type="Pfam" id="PF00873">
    <property type="entry name" value="ACR_tran"/>
    <property type="match status" value="1"/>
</dbReference>
<feature type="transmembrane region" description="Helical" evidence="1">
    <location>
        <begin position="963"/>
        <end position="982"/>
    </location>
</feature>
<proteinExistence type="predicted"/>
<feature type="transmembrane region" description="Helical" evidence="1">
    <location>
        <begin position="461"/>
        <end position="484"/>
    </location>
</feature>
<dbReference type="Gene3D" id="3.30.2090.10">
    <property type="entry name" value="Multidrug efflux transporter AcrB TolC docking domain, DN and DC subdomains"/>
    <property type="match status" value="2"/>
</dbReference>
<keyword evidence="1" id="KW-1133">Transmembrane helix</keyword>
<dbReference type="PRINTS" id="PR00702">
    <property type="entry name" value="ACRIFLAVINRP"/>
</dbReference>
<dbReference type="EMBL" id="BDCR01000001">
    <property type="protein sequence ID" value="GAT61868.1"/>
    <property type="molecule type" value="Genomic_DNA"/>
</dbReference>
<protein>
    <submittedName>
        <fullName evidence="2">Hydrophobic/amphiphilic exporter-1, HAE1 family</fullName>
    </submittedName>
</protein>
<organism evidence="2 3">
    <name type="scientific">Paludibacter jiangxiensis</name>
    <dbReference type="NCBI Taxonomy" id="681398"/>
    <lineage>
        <taxon>Bacteria</taxon>
        <taxon>Pseudomonadati</taxon>
        <taxon>Bacteroidota</taxon>
        <taxon>Bacteroidia</taxon>
        <taxon>Bacteroidales</taxon>
        <taxon>Paludibacteraceae</taxon>
        <taxon>Paludibacter</taxon>
    </lineage>
</organism>
<name>A0A170YK37_9BACT</name>
<dbReference type="OrthoDB" id="9758940at2"/>
<dbReference type="Gene3D" id="3.30.70.1430">
    <property type="entry name" value="Multidrug efflux transporter AcrB pore domain"/>
    <property type="match status" value="2"/>
</dbReference>
<dbReference type="InterPro" id="IPR027463">
    <property type="entry name" value="AcrB_DN_DC_subdom"/>
</dbReference>
<feature type="transmembrane region" description="Helical" evidence="1">
    <location>
        <begin position="889"/>
        <end position="909"/>
    </location>
</feature>
<dbReference type="Proteomes" id="UP000076586">
    <property type="component" value="Unassembled WGS sequence"/>
</dbReference>
<keyword evidence="1" id="KW-0812">Transmembrane</keyword>
<feature type="transmembrane region" description="Helical" evidence="1">
    <location>
        <begin position="531"/>
        <end position="550"/>
    </location>
</feature>
<dbReference type="PANTHER" id="PTHR32063:SF0">
    <property type="entry name" value="SWARMING MOTILITY PROTEIN SWRC"/>
    <property type="match status" value="1"/>
</dbReference>
<reference evidence="3" key="1">
    <citation type="submission" date="2016-04" db="EMBL/GenBank/DDBJ databases">
        <title>Draft genome sequence of Paludibacter jiangxiensis strain NM7.</title>
        <authorList>
            <person name="Qiu Y."/>
            <person name="Matsuura N."/>
            <person name="Ohashi A."/>
            <person name="Tourlousse M.D."/>
            <person name="Sekiguchi Y."/>
        </authorList>
    </citation>
    <scope>NUCLEOTIDE SEQUENCE [LARGE SCALE GENOMIC DNA]</scope>
    <source>
        <strain evidence="3">NM7</strain>
    </source>
</reference>
<accession>A0A170YK37</accession>
<comment type="caution">
    <text evidence="2">The sequence shown here is derived from an EMBL/GenBank/DDBJ whole genome shotgun (WGS) entry which is preliminary data.</text>
</comment>
<dbReference type="Gene3D" id="3.30.70.1320">
    <property type="entry name" value="Multidrug efflux transporter AcrB pore domain like"/>
    <property type="match status" value="1"/>
</dbReference>
<dbReference type="GO" id="GO:0005886">
    <property type="term" value="C:plasma membrane"/>
    <property type="evidence" value="ECO:0007669"/>
    <property type="project" value="TreeGrafter"/>
</dbReference>
<dbReference type="SUPFAM" id="SSF82693">
    <property type="entry name" value="Multidrug efflux transporter AcrB pore domain, PN1, PN2, PC1 and PC2 subdomains"/>
    <property type="match status" value="3"/>
</dbReference>
<feature type="transmembrane region" description="Helical" evidence="1">
    <location>
        <begin position="383"/>
        <end position="408"/>
    </location>
</feature>
<dbReference type="GO" id="GO:0042910">
    <property type="term" value="F:xenobiotic transmembrane transporter activity"/>
    <property type="evidence" value="ECO:0007669"/>
    <property type="project" value="TreeGrafter"/>
</dbReference>
<dbReference type="RefSeq" id="WP_068701602.1">
    <property type="nucleotide sequence ID" value="NZ_BDCR01000001.1"/>
</dbReference>
<dbReference type="PANTHER" id="PTHR32063">
    <property type="match status" value="1"/>
</dbReference>
<feature type="transmembrane region" description="Helical" evidence="1">
    <location>
        <begin position="12"/>
        <end position="30"/>
    </location>
</feature>
<keyword evidence="1" id="KW-0472">Membrane</keyword>
<feature type="transmembrane region" description="Helical" evidence="1">
    <location>
        <begin position="332"/>
        <end position="351"/>
    </location>
</feature>
<dbReference type="InterPro" id="IPR001036">
    <property type="entry name" value="Acrflvin-R"/>
</dbReference>
<dbReference type="STRING" id="681398.PJIAN_1455"/>
<feature type="transmembrane region" description="Helical" evidence="1">
    <location>
        <begin position="915"/>
        <end position="942"/>
    </location>
</feature>
<dbReference type="Gene3D" id="1.20.1640.10">
    <property type="entry name" value="Multidrug efflux transporter AcrB transmembrane domain"/>
    <property type="match status" value="2"/>
</dbReference>
<evidence type="ECO:0000313" key="3">
    <source>
        <dbReference type="Proteomes" id="UP000076586"/>
    </source>
</evidence>
<dbReference type="AlphaFoldDB" id="A0A170YK37"/>
<keyword evidence="3" id="KW-1185">Reference proteome</keyword>
<dbReference type="SUPFAM" id="SSF82866">
    <property type="entry name" value="Multidrug efflux transporter AcrB transmembrane domain"/>
    <property type="match status" value="2"/>
</dbReference>
<gene>
    <name evidence="2" type="ORF">PJIAN_1455</name>
</gene>
<feature type="transmembrane region" description="Helical" evidence="1">
    <location>
        <begin position="994"/>
        <end position="1018"/>
    </location>
</feature>
<dbReference type="Gene3D" id="3.30.70.1440">
    <property type="entry name" value="Multidrug efflux transporter AcrB pore domain"/>
    <property type="match status" value="1"/>
</dbReference>
<evidence type="ECO:0000256" key="1">
    <source>
        <dbReference type="SAM" id="Phobius"/>
    </source>
</evidence>
<feature type="transmembrane region" description="Helical" evidence="1">
    <location>
        <begin position="358"/>
        <end position="377"/>
    </location>
</feature>
<feature type="transmembrane region" description="Helical" evidence="1">
    <location>
        <begin position="429"/>
        <end position="449"/>
    </location>
</feature>